<dbReference type="GO" id="GO:0003677">
    <property type="term" value="F:DNA binding"/>
    <property type="evidence" value="ECO:0007669"/>
    <property type="project" value="UniProtKB-UniRule"/>
</dbReference>
<evidence type="ECO:0000256" key="4">
    <source>
        <dbReference type="ARBA" id="ARBA00022478"/>
    </source>
</evidence>
<protein>
    <recommendedName>
        <fullName evidence="3 10">DNA-directed RNA polymerase subunit omega</fullName>
        <shortName evidence="10">RNAP omega subunit</shortName>
        <ecNumber evidence="2 10">2.7.7.6</ecNumber>
    </recommendedName>
    <alternativeName>
        <fullName evidence="10">RNA polymerase omega subunit</fullName>
    </alternativeName>
    <alternativeName>
        <fullName evidence="8 10">Transcriptase subunit omega</fullName>
    </alternativeName>
</protein>
<evidence type="ECO:0000256" key="6">
    <source>
        <dbReference type="ARBA" id="ARBA00022695"/>
    </source>
</evidence>
<dbReference type="EC" id="2.7.7.6" evidence="2 10"/>
<dbReference type="AlphaFoldDB" id="C0EFK9"/>
<keyword evidence="4 10" id="KW-0240">DNA-directed RNA polymerase</keyword>
<evidence type="ECO:0000256" key="1">
    <source>
        <dbReference type="ARBA" id="ARBA00006711"/>
    </source>
</evidence>
<keyword evidence="7 10" id="KW-0804">Transcription</keyword>
<proteinExistence type="inferred from homology"/>
<organism evidence="11 12">
    <name type="scientific">[Clostridium] methylpentosum DSM 5476</name>
    <dbReference type="NCBI Taxonomy" id="537013"/>
    <lineage>
        <taxon>Bacteria</taxon>
        <taxon>Bacillati</taxon>
        <taxon>Bacillota</taxon>
        <taxon>Clostridia</taxon>
        <taxon>Eubacteriales</taxon>
        <taxon>Oscillospiraceae</taxon>
        <taxon>Oscillospiraceae incertae sedis</taxon>
    </lineage>
</organism>
<dbReference type="Pfam" id="PF01192">
    <property type="entry name" value="RNA_pol_Rpb6"/>
    <property type="match status" value="1"/>
</dbReference>
<keyword evidence="5 10" id="KW-0808">Transferase</keyword>
<evidence type="ECO:0000256" key="3">
    <source>
        <dbReference type="ARBA" id="ARBA00013725"/>
    </source>
</evidence>
<reference evidence="11 12" key="1">
    <citation type="submission" date="2009-01" db="EMBL/GenBank/DDBJ databases">
        <authorList>
            <person name="Fulton L."/>
            <person name="Clifton S."/>
            <person name="Fulton B."/>
            <person name="Xu J."/>
            <person name="Minx P."/>
            <person name="Pepin K.H."/>
            <person name="Johnson M."/>
            <person name="Bhonagiri V."/>
            <person name="Nash W.E."/>
            <person name="Mardis E.R."/>
            <person name="Wilson R.K."/>
        </authorList>
    </citation>
    <scope>NUCLEOTIDE SEQUENCE [LARGE SCALE GENOMIC DNA]</scope>
    <source>
        <strain evidence="11 12">DSM 5476</strain>
    </source>
</reference>
<dbReference type="Gene3D" id="3.90.940.10">
    <property type="match status" value="1"/>
</dbReference>
<dbReference type="eggNOG" id="COG1758">
    <property type="taxonomic scope" value="Bacteria"/>
</dbReference>
<comment type="subunit">
    <text evidence="10">The RNAP catalytic core consists of 2 alpha, 1 beta, 1 beta' and 1 omega subunit. When a sigma factor is associated with the core the holoenzyme is formed, which can initiate transcription.</text>
</comment>
<evidence type="ECO:0000256" key="10">
    <source>
        <dbReference type="HAMAP-Rule" id="MF_00366"/>
    </source>
</evidence>
<dbReference type="EMBL" id="ACEC01000093">
    <property type="protein sequence ID" value="EEG29638.1"/>
    <property type="molecule type" value="Genomic_DNA"/>
</dbReference>
<dbReference type="HAMAP" id="MF_00366">
    <property type="entry name" value="RNApol_bact_RpoZ"/>
    <property type="match status" value="1"/>
</dbReference>
<dbReference type="GO" id="GO:0000428">
    <property type="term" value="C:DNA-directed RNA polymerase complex"/>
    <property type="evidence" value="ECO:0007669"/>
    <property type="project" value="UniProtKB-KW"/>
</dbReference>
<comment type="function">
    <text evidence="10">Promotes RNA polymerase assembly. Latches the N- and C-terminal regions of the beta' subunit thereby facilitating its interaction with the beta and alpha subunits.</text>
</comment>
<evidence type="ECO:0000256" key="8">
    <source>
        <dbReference type="ARBA" id="ARBA00029924"/>
    </source>
</evidence>
<dbReference type="InterPro" id="IPR003716">
    <property type="entry name" value="DNA-dir_RNA_pol_omega"/>
</dbReference>
<comment type="catalytic activity">
    <reaction evidence="9 10">
        <text>RNA(n) + a ribonucleoside 5'-triphosphate = RNA(n+1) + diphosphate</text>
        <dbReference type="Rhea" id="RHEA:21248"/>
        <dbReference type="Rhea" id="RHEA-COMP:14527"/>
        <dbReference type="Rhea" id="RHEA-COMP:17342"/>
        <dbReference type="ChEBI" id="CHEBI:33019"/>
        <dbReference type="ChEBI" id="CHEBI:61557"/>
        <dbReference type="ChEBI" id="CHEBI:140395"/>
        <dbReference type="EC" id="2.7.7.6"/>
    </reaction>
</comment>
<keyword evidence="12" id="KW-1185">Reference proteome</keyword>
<sequence length="73" mass="7916">MAMNRPSMAEILKPGESYYSLVVAVAKRAREIVDNACDSGDIVAEKPVSLAVDEFAKNQCKLVEVDDIGDSIE</sequence>
<evidence type="ECO:0000256" key="5">
    <source>
        <dbReference type="ARBA" id="ARBA00022679"/>
    </source>
</evidence>
<dbReference type="Proteomes" id="UP000003340">
    <property type="component" value="Unassembled WGS sequence"/>
</dbReference>
<evidence type="ECO:0000313" key="12">
    <source>
        <dbReference type="Proteomes" id="UP000003340"/>
    </source>
</evidence>
<accession>C0EFK9</accession>
<evidence type="ECO:0000256" key="2">
    <source>
        <dbReference type="ARBA" id="ARBA00012418"/>
    </source>
</evidence>
<dbReference type="GO" id="GO:0003899">
    <property type="term" value="F:DNA-directed RNA polymerase activity"/>
    <property type="evidence" value="ECO:0007669"/>
    <property type="project" value="UniProtKB-UniRule"/>
</dbReference>
<reference evidence="11 12" key="2">
    <citation type="submission" date="2009-02" db="EMBL/GenBank/DDBJ databases">
        <title>Draft genome sequence of Clostridium methylpentosum (DSM 5476).</title>
        <authorList>
            <person name="Sudarsanam P."/>
            <person name="Ley R."/>
            <person name="Guruge J."/>
            <person name="Turnbaugh P.J."/>
            <person name="Mahowald M."/>
            <person name="Liep D."/>
            <person name="Gordon J."/>
        </authorList>
    </citation>
    <scope>NUCLEOTIDE SEQUENCE [LARGE SCALE GENOMIC DNA]</scope>
    <source>
        <strain evidence="11 12">DSM 5476</strain>
    </source>
</reference>
<dbReference type="SUPFAM" id="SSF63562">
    <property type="entry name" value="RPB6/omega subunit-like"/>
    <property type="match status" value="1"/>
</dbReference>
<dbReference type="SMART" id="SM01409">
    <property type="entry name" value="RNA_pol_Rpb6"/>
    <property type="match status" value="1"/>
</dbReference>
<dbReference type="GO" id="GO:0006351">
    <property type="term" value="P:DNA-templated transcription"/>
    <property type="evidence" value="ECO:0007669"/>
    <property type="project" value="UniProtKB-UniRule"/>
</dbReference>
<keyword evidence="6 10" id="KW-0548">Nucleotidyltransferase</keyword>
<evidence type="ECO:0000256" key="9">
    <source>
        <dbReference type="ARBA" id="ARBA00048552"/>
    </source>
</evidence>
<comment type="caution">
    <text evidence="11">The sequence shown here is derived from an EMBL/GenBank/DDBJ whole genome shotgun (WGS) entry which is preliminary data.</text>
</comment>
<dbReference type="InterPro" id="IPR006110">
    <property type="entry name" value="Pol_omega/Rpo6/RPB6"/>
</dbReference>
<name>C0EFK9_9FIRM</name>
<dbReference type="InterPro" id="IPR036161">
    <property type="entry name" value="RPB6/omega-like_sf"/>
</dbReference>
<gene>
    <name evidence="10 11" type="primary">rpoZ</name>
    <name evidence="11" type="ORF">CLOSTMETH_02651</name>
</gene>
<evidence type="ECO:0000313" key="11">
    <source>
        <dbReference type="EMBL" id="EEG29638.1"/>
    </source>
</evidence>
<comment type="similarity">
    <text evidence="1 10">Belongs to the RNA polymerase subunit omega family.</text>
</comment>
<dbReference type="STRING" id="537013.CLOSTMETH_02651"/>
<evidence type="ECO:0000256" key="7">
    <source>
        <dbReference type="ARBA" id="ARBA00023163"/>
    </source>
</evidence>
<dbReference type="HOGENOM" id="CLU_125406_6_1_9"/>